<evidence type="ECO:0000256" key="2">
    <source>
        <dbReference type="ARBA" id="ARBA00005625"/>
    </source>
</evidence>
<dbReference type="OrthoDB" id="10039914at2759"/>
<dbReference type="PANTHER" id="PTHR13293:SF6">
    <property type="entry name" value="AKIRIN-RELATED"/>
    <property type="match status" value="1"/>
</dbReference>
<dbReference type="PANTHER" id="PTHR13293">
    <property type="entry name" value="AKIRIN-RELATED"/>
    <property type="match status" value="1"/>
</dbReference>
<feature type="compositionally biased region" description="Polar residues" evidence="4">
    <location>
        <begin position="169"/>
        <end position="190"/>
    </location>
</feature>
<comment type="similarity">
    <text evidence="2">Belongs to the akirin family.</text>
</comment>
<organism evidence="7">
    <name type="scientific">Anisakis simplex</name>
    <name type="common">Herring worm</name>
    <dbReference type="NCBI Taxonomy" id="6269"/>
    <lineage>
        <taxon>Eukaryota</taxon>
        <taxon>Metazoa</taxon>
        <taxon>Ecdysozoa</taxon>
        <taxon>Nematoda</taxon>
        <taxon>Chromadorea</taxon>
        <taxon>Rhabditida</taxon>
        <taxon>Spirurina</taxon>
        <taxon>Ascaridomorpha</taxon>
        <taxon>Ascaridoidea</taxon>
        <taxon>Anisakidae</taxon>
        <taxon>Anisakis</taxon>
        <taxon>Anisakis simplex complex</taxon>
    </lineage>
</organism>
<feature type="compositionally biased region" description="Basic and acidic residues" evidence="4">
    <location>
        <begin position="115"/>
        <end position="129"/>
    </location>
</feature>
<dbReference type="GO" id="GO:0045089">
    <property type="term" value="P:positive regulation of innate immune response"/>
    <property type="evidence" value="ECO:0007669"/>
    <property type="project" value="TreeGrafter"/>
</dbReference>
<dbReference type="GO" id="GO:0045944">
    <property type="term" value="P:positive regulation of transcription by RNA polymerase II"/>
    <property type="evidence" value="ECO:0007669"/>
    <property type="project" value="TreeGrafter"/>
</dbReference>
<keyword evidence="6" id="KW-1185">Reference proteome</keyword>
<dbReference type="AlphaFoldDB" id="A0A0M3JW78"/>
<keyword evidence="3" id="KW-0539">Nucleus</keyword>
<evidence type="ECO:0000256" key="3">
    <source>
        <dbReference type="ARBA" id="ARBA00023242"/>
    </source>
</evidence>
<evidence type="ECO:0000313" key="5">
    <source>
        <dbReference type="EMBL" id="VDK46317.1"/>
    </source>
</evidence>
<dbReference type="InterPro" id="IPR024132">
    <property type="entry name" value="Akirin"/>
</dbReference>
<dbReference type="EMBL" id="UYRR01031126">
    <property type="protein sequence ID" value="VDK46317.1"/>
    <property type="molecule type" value="Genomic_DNA"/>
</dbReference>
<evidence type="ECO:0000313" key="7">
    <source>
        <dbReference type="WBParaSite" id="ASIM_0001252401-mRNA-1"/>
    </source>
</evidence>
<accession>A0A0M3JW78</accession>
<dbReference type="GO" id="GO:0005634">
    <property type="term" value="C:nucleus"/>
    <property type="evidence" value="ECO:0007669"/>
    <property type="project" value="UniProtKB-SubCell"/>
</dbReference>
<proteinExistence type="inferred from homology"/>
<dbReference type="GO" id="GO:0000785">
    <property type="term" value="C:chromatin"/>
    <property type="evidence" value="ECO:0007669"/>
    <property type="project" value="TreeGrafter"/>
</dbReference>
<feature type="region of interest" description="Disordered" evidence="4">
    <location>
        <begin position="115"/>
        <end position="190"/>
    </location>
</feature>
<dbReference type="Proteomes" id="UP000267096">
    <property type="component" value="Unassembled WGS sequence"/>
</dbReference>
<reference evidence="5 6" key="2">
    <citation type="submission" date="2018-11" db="EMBL/GenBank/DDBJ databases">
        <authorList>
            <consortium name="Pathogen Informatics"/>
        </authorList>
    </citation>
    <scope>NUCLEOTIDE SEQUENCE [LARGE SCALE GENOMIC DNA]</scope>
</reference>
<gene>
    <name evidence="5" type="ORF">ASIM_LOCUS11990</name>
</gene>
<dbReference type="GO" id="GO:0003712">
    <property type="term" value="F:transcription coregulator activity"/>
    <property type="evidence" value="ECO:0007669"/>
    <property type="project" value="TreeGrafter"/>
</dbReference>
<sequence>MACGVALKRPYDYDEYLSAENAGDAKRARHTQAHCSPFRAQIGTIAASLPASNSSNNSSSSALLQLRDANERDDSDVSPFASISGRAQLSSGQLESYLRAEIRYLKRRQLIPRRKLNESATSRDGRLSESSDAVGSGPPAKQANLSGGNCSGAATVQPSDARSYRMAPNSPSANSGSESDGESSMTVTGSMNSQKIASALNLYDRPQFSLKQVQMICERLLKQQEVRLRYEYETVLNQRLDEQHEQYVQFAREQLERQHQDSNAEISYLS</sequence>
<name>A0A0M3JW78_ANISI</name>
<evidence type="ECO:0000256" key="4">
    <source>
        <dbReference type="SAM" id="MobiDB-lite"/>
    </source>
</evidence>
<dbReference type="WBParaSite" id="ASIM_0001252401-mRNA-1">
    <property type="protein sequence ID" value="ASIM_0001252401-mRNA-1"/>
    <property type="gene ID" value="ASIM_0001252401"/>
</dbReference>
<comment type="subcellular location">
    <subcellularLocation>
        <location evidence="1">Nucleus</location>
    </subcellularLocation>
</comment>
<evidence type="ECO:0000256" key="1">
    <source>
        <dbReference type="ARBA" id="ARBA00004123"/>
    </source>
</evidence>
<feature type="compositionally biased region" description="Polar residues" evidence="4">
    <location>
        <begin position="143"/>
        <end position="160"/>
    </location>
</feature>
<evidence type="ECO:0000313" key="6">
    <source>
        <dbReference type="Proteomes" id="UP000267096"/>
    </source>
</evidence>
<reference evidence="7" key="1">
    <citation type="submission" date="2017-02" db="UniProtKB">
        <authorList>
            <consortium name="WormBaseParasite"/>
        </authorList>
    </citation>
    <scope>IDENTIFICATION</scope>
</reference>
<protein>
    <submittedName>
        <fullName evidence="7">Akirin</fullName>
    </submittedName>
</protein>